<evidence type="ECO:0000313" key="7">
    <source>
        <dbReference type="EMBL" id="MCY6369298.1"/>
    </source>
</evidence>
<protein>
    <submittedName>
        <fullName evidence="7">Metallophosphoesterase</fullName>
    </submittedName>
</protein>
<evidence type="ECO:0000256" key="5">
    <source>
        <dbReference type="ARBA" id="ARBA00023211"/>
    </source>
</evidence>
<gene>
    <name evidence="7" type="ORF">OXH55_01390</name>
</gene>
<dbReference type="EMBL" id="JAPQES010000001">
    <property type="protein sequence ID" value="MCY6369298.1"/>
    <property type="molecule type" value="Genomic_DNA"/>
</dbReference>
<reference evidence="7" key="1">
    <citation type="submission" date="2022-12" db="EMBL/GenBank/DDBJ databases">
        <authorList>
            <person name="Wang J."/>
        </authorList>
    </citation>
    <scope>NUCLEOTIDE SEQUENCE</scope>
    <source>
        <strain evidence="7">HY-42-06</strain>
    </source>
</reference>
<accession>A0ABT4CLE2</accession>
<evidence type="ECO:0000256" key="2">
    <source>
        <dbReference type="ARBA" id="ARBA00022519"/>
    </source>
</evidence>
<keyword evidence="1" id="KW-1003">Cell membrane</keyword>
<dbReference type="InterPro" id="IPR029052">
    <property type="entry name" value="Metallo-depent_PP-like"/>
</dbReference>
<evidence type="ECO:0000256" key="4">
    <source>
        <dbReference type="ARBA" id="ARBA00023136"/>
    </source>
</evidence>
<dbReference type="Pfam" id="PF00149">
    <property type="entry name" value="Metallophos"/>
    <property type="match status" value="1"/>
</dbReference>
<keyword evidence="4" id="KW-0472">Membrane</keyword>
<dbReference type="RefSeq" id="WP_268047615.1">
    <property type="nucleotide sequence ID" value="NZ_JAPQES010000001.1"/>
</dbReference>
<evidence type="ECO:0000313" key="8">
    <source>
        <dbReference type="Proteomes" id="UP001079657"/>
    </source>
</evidence>
<evidence type="ECO:0000259" key="6">
    <source>
        <dbReference type="Pfam" id="PF00149"/>
    </source>
</evidence>
<keyword evidence="2" id="KW-0997">Cell inner membrane</keyword>
<organism evidence="7 8">
    <name type="scientific">Clostridium ganghwense</name>
    <dbReference type="NCBI Taxonomy" id="312089"/>
    <lineage>
        <taxon>Bacteria</taxon>
        <taxon>Bacillati</taxon>
        <taxon>Bacillota</taxon>
        <taxon>Clostridia</taxon>
        <taxon>Eubacteriales</taxon>
        <taxon>Clostridiaceae</taxon>
        <taxon>Clostridium</taxon>
    </lineage>
</organism>
<dbReference type="InterPro" id="IPR004843">
    <property type="entry name" value="Calcineurin-like_PHP"/>
</dbReference>
<dbReference type="PANTHER" id="PTHR34990">
    <property type="entry name" value="UDP-2,3-DIACYLGLUCOSAMINE HYDROLASE-RELATED"/>
    <property type="match status" value="1"/>
</dbReference>
<comment type="caution">
    <text evidence="7">The sequence shown here is derived from an EMBL/GenBank/DDBJ whole genome shotgun (WGS) entry which is preliminary data.</text>
</comment>
<dbReference type="PANTHER" id="PTHR34990:SF2">
    <property type="entry name" value="BLL8164 PROTEIN"/>
    <property type="match status" value="1"/>
</dbReference>
<sequence>MSTFKCLTKVFKSSKEIFIDDLSKFILISDCHRGDNSWTDDFANNENILFTALNYYYEHDFTYIEIGDGDELWENRKFSEIRQTHSPIFWLMSKFYNDKRLYMIWGNHDIVKKNKKYVQKNLYYYYDERKEKYKPLFDKIEVYEGLILKYLSTKNKIFIVHGHQGDLINDQLWRLSRFLIRYIWRPLTLHLGVKDPTSPAKNYKKKKITEKNIIKWVKANNQMVIAGHTHRPMFPDVGEPPYFNDGSCVHPRCITGIEIQNGKIMLVKWSVKTKNDGTLYVEREIISGPKKLQSFFIYS</sequence>
<dbReference type="Gene3D" id="3.60.21.10">
    <property type="match status" value="1"/>
</dbReference>
<dbReference type="Proteomes" id="UP001079657">
    <property type="component" value="Unassembled WGS sequence"/>
</dbReference>
<proteinExistence type="predicted"/>
<dbReference type="SUPFAM" id="SSF56300">
    <property type="entry name" value="Metallo-dependent phosphatases"/>
    <property type="match status" value="1"/>
</dbReference>
<evidence type="ECO:0000256" key="3">
    <source>
        <dbReference type="ARBA" id="ARBA00022723"/>
    </source>
</evidence>
<keyword evidence="3" id="KW-0479">Metal-binding</keyword>
<keyword evidence="5" id="KW-0464">Manganese</keyword>
<evidence type="ECO:0000256" key="1">
    <source>
        <dbReference type="ARBA" id="ARBA00022475"/>
    </source>
</evidence>
<name>A0ABT4CLE2_9CLOT</name>
<keyword evidence="8" id="KW-1185">Reference proteome</keyword>
<dbReference type="InterPro" id="IPR043461">
    <property type="entry name" value="LpxH-like"/>
</dbReference>
<feature type="domain" description="Calcineurin-like phosphoesterase" evidence="6">
    <location>
        <begin position="24"/>
        <end position="232"/>
    </location>
</feature>